<dbReference type="AlphaFoldDB" id="A0A0A8Z0C0"/>
<proteinExistence type="predicted"/>
<organism evidence="1">
    <name type="scientific">Arundo donax</name>
    <name type="common">Giant reed</name>
    <name type="synonym">Donax arundinaceus</name>
    <dbReference type="NCBI Taxonomy" id="35708"/>
    <lineage>
        <taxon>Eukaryota</taxon>
        <taxon>Viridiplantae</taxon>
        <taxon>Streptophyta</taxon>
        <taxon>Embryophyta</taxon>
        <taxon>Tracheophyta</taxon>
        <taxon>Spermatophyta</taxon>
        <taxon>Magnoliopsida</taxon>
        <taxon>Liliopsida</taxon>
        <taxon>Poales</taxon>
        <taxon>Poaceae</taxon>
        <taxon>PACMAD clade</taxon>
        <taxon>Arundinoideae</taxon>
        <taxon>Arundineae</taxon>
        <taxon>Arundo</taxon>
    </lineage>
</organism>
<protein>
    <submittedName>
        <fullName evidence="1">Uncharacterized protein</fullName>
    </submittedName>
</protein>
<dbReference type="EMBL" id="GBRH01267720">
    <property type="protein sequence ID" value="JAD30175.1"/>
    <property type="molecule type" value="Transcribed_RNA"/>
</dbReference>
<reference evidence="1" key="1">
    <citation type="submission" date="2014-09" db="EMBL/GenBank/DDBJ databases">
        <authorList>
            <person name="Magalhaes I.L.F."/>
            <person name="Oliveira U."/>
            <person name="Santos F.R."/>
            <person name="Vidigal T.H.D.A."/>
            <person name="Brescovit A.D."/>
            <person name="Santos A.J."/>
        </authorList>
    </citation>
    <scope>NUCLEOTIDE SEQUENCE</scope>
    <source>
        <tissue evidence="1">Shoot tissue taken approximately 20 cm above the soil surface</tissue>
    </source>
</reference>
<reference evidence="1" key="2">
    <citation type="journal article" date="2015" name="Data Brief">
        <title>Shoot transcriptome of the giant reed, Arundo donax.</title>
        <authorList>
            <person name="Barrero R.A."/>
            <person name="Guerrero F.D."/>
            <person name="Moolhuijzen P."/>
            <person name="Goolsby J.A."/>
            <person name="Tidwell J."/>
            <person name="Bellgard S.E."/>
            <person name="Bellgard M.I."/>
        </authorList>
    </citation>
    <scope>NUCLEOTIDE SEQUENCE</scope>
    <source>
        <tissue evidence="1">Shoot tissue taken approximately 20 cm above the soil surface</tissue>
    </source>
</reference>
<name>A0A0A8Z0C0_ARUDO</name>
<sequence length="49" mass="5661">MGIIFLFSGVNRILSQSIAQGGAQYTHKMLRQNKFKRNYLCCNLPKENK</sequence>
<accession>A0A0A8Z0C0</accession>
<evidence type="ECO:0000313" key="1">
    <source>
        <dbReference type="EMBL" id="JAD30175.1"/>
    </source>
</evidence>